<protein>
    <recommendedName>
        <fullName evidence="3">Galactose oxidase</fullName>
    </recommendedName>
</protein>
<dbReference type="AlphaFoldDB" id="A0AAD5KJ87"/>
<dbReference type="InterPro" id="IPR015915">
    <property type="entry name" value="Kelch-typ_b-propeller"/>
</dbReference>
<sequence length="268" mass="30271">MMSLFLFLHGKKATSCTLLVLLSFLIYSIYYFDTITVCAQQQDDDTVEYILTAQPVVSNPLINPRRRTAATFVRNNIIYVWGGDGYYTADYYDITPYFNAINIATEPDDNDQKILKYSFVSNSRDYHNFSVAASAIVDPTNNDRVLFFGGTRNSYIGAAENETLYLEQYDFTTTQWTTLPVVAEQDGVSIDPPKNRIDFSAIVLPSNGNIYIAGGYDNNSKNSSASLDDNNTLIWMYDPVRQVFSPASQNDTLVIQEKSRPIYGFLLE</sequence>
<organism evidence="1 2">
    <name type="scientific">Phascolomyces articulosus</name>
    <dbReference type="NCBI Taxonomy" id="60185"/>
    <lineage>
        <taxon>Eukaryota</taxon>
        <taxon>Fungi</taxon>
        <taxon>Fungi incertae sedis</taxon>
        <taxon>Mucoromycota</taxon>
        <taxon>Mucoromycotina</taxon>
        <taxon>Mucoromycetes</taxon>
        <taxon>Mucorales</taxon>
        <taxon>Lichtheimiaceae</taxon>
        <taxon>Phascolomyces</taxon>
    </lineage>
</organism>
<evidence type="ECO:0000313" key="1">
    <source>
        <dbReference type="EMBL" id="KAI9272756.1"/>
    </source>
</evidence>
<evidence type="ECO:0000313" key="2">
    <source>
        <dbReference type="Proteomes" id="UP001209540"/>
    </source>
</evidence>
<dbReference type="Gene3D" id="2.120.10.80">
    <property type="entry name" value="Kelch-type beta propeller"/>
    <property type="match status" value="1"/>
</dbReference>
<name>A0AAD5KJ87_9FUNG</name>
<reference evidence="1" key="2">
    <citation type="submission" date="2023-02" db="EMBL/GenBank/DDBJ databases">
        <authorList>
            <consortium name="DOE Joint Genome Institute"/>
            <person name="Mondo S.J."/>
            <person name="Chang Y."/>
            <person name="Wang Y."/>
            <person name="Ahrendt S."/>
            <person name="Andreopoulos W."/>
            <person name="Barry K."/>
            <person name="Beard J."/>
            <person name="Benny G.L."/>
            <person name="Blankenship S."/>
            <person name="Bonito G."/>
            <person name="Cuomo C."/>
            <person name="Desiro A."/>
            <person name="Gervers K.A."/>
            <person name="Hundley H."/>
            <person name="Kuo A."/>
            <person name="LaButti K."/>
            <person name="Lang B.F."/>
            <person name="Lipzen A."/>
            <person name="O'Donnell K."/>
            <person name="Pangilinan J."/>
            <person name="Reynolds N."/>
            <person name="Sandor L."/>
            <person name="Smith M.W."/>
            <person name="Tsang A."/>
            <person name="Grigoriev I.V."/>
            <person name="Stajich J.E."/>
            <person name="Spatafora J.W."/>
        </authorList>
    </citation>
    <scope>NUCLEOTIDE SEQUENCE</scope>
    <source>
        <strain evidence="1">RSA 2281</strain>
    </source>
</reference>
<dbReference type="Proteomes" id="UP001209540">
    <property type="component" value="Unassembled WGS sequence"/>
</dbReference>
<reference evidence="1" key="1">
    <citation type="journal article" date="2022" name="IScience">
        <title>Evolution of zygomycete secretomes and the origins of terrestrial fungal ecologies.</title>
        <authorList>
            <person name="Chang Y."/>
            <person name="Wang Y."/>
            <person name="Mondo S."/>
            <person name="Ahrendt S."/>
            <person name="Andreopoulos W."/>
            <person name="Barry K."/>
            <person name="Beard J."/>
            <person name="Benny G.L."/>
            <person name="Blankenship S."/>
            <person name="Bonito G."/>
            <person name="Cuomo C."/>
            <person name="Desiro A."/>
            <person name="Gervers K.A."/>
            <person name="Hundley H."/>
            <person name="Kuo A."/>
            <person name="LaButti K."/>
            <person name="Lang B.F."/>
            <person name="Lipzen A."/>
            <person name="O'Donnell K."/>
            <person name="Pangilinan J."/>
            <person name="Reynolds N."/>
            <person name="Sandor L."/>
            <person name="Smith M.E."/>
            <person name="Tsang A."/>
            <person name="Grigoriev I.V."/>
            <person name="Stajich J.E."/>
            <person name="Spatafora J.W."/>
        </authorList>
    </citation>
    <scope>NUCLEOTIDE SEQUENCE</scope>
    <source>
        <strain evidence="1">RSA 2281</strain>
    </source>
</reference>
<gene>
    <name evidence="1" type="ORF">BDA99DRAFT_275213</name>
</gene>
<comment type="caution">
    <text evidence="1">The sequence shown here is derived from an EMBL/GenBank/DDBJ whole genome shotgun (WGS) entry which is preliminary data.</text>
</comment>
<dbReference type="EMBL" id="JAIXMP010000005">
    <property type="protein sequence ID" value="KAI9272756.1"/>
    <property type="molecule type" value="Genomic_DNA"/>
</dbReference>
<dbReference type="InterPro" id="IPR011043">
    <property type="entry name" value="Gal_Oxase/kelch_b-propeller"/>
</dbReference>
<evidence type="ECO:0008006" key="3">
    <source>
        <dbReference type="Google" id="ProtNLM"/>
    </source>
</evidence>
<keyword evidence="2" id="KW-1185">Reference proteome</keyword>
<accession>A0AAD5KJ87</accession>
<proteinExistence type="predicted"/>
<dbReference type="SUPFAM" id="SSF50965">
    <property type="entry name" value="Galactose oxidase, central domain"/>
    <property type="match status" value="1"/>
</dbReference>